<proteinExistence type="predicted"/>
<dbReference type="InterPro" id="IPR010260">
    <property type="entry name" value="AlpA"/>
</dbReference>
<reference evidence="1" key="1">
    <citation type="journal article" date="2022" name="Microorganisms">
        <title>Two New Species of Filamentous Sulfur Bacteria of the Genus Thiothrix, Thiothrix winogradskyi sp. nov. and 'Candidatus Thiothrix sulfatifontis' sp. nov.</title>
        <authorList>
            <person name="Ravin N.V."/>
            <person name="Rossetti S."/>
            <person name="Beletsky A.V."/>
            <person name="Kadnikov V.V."/>
            <person name="Rudenko T.S."/>
            <person name="Smolyakov D.D."/>
            <person name="Moskvitina M.I."/>
            <person name="Gureeva M.V."/>
            <person name="Mardanov A.V."/>
            <person name="Grabovich M.Y."/>
        </authorList>
    </citation>
    <scope>NUCLEOTIDE SEQUENCE</scope>
    <source>
        <strain evidence="1">CT3</strain>
    </source>
</reference>
<organism evidence="1 2">
    <name type="scientific">Thiothrix winogradskyi</name>
    <dbReference type="NCBI Taxonomy" id="96472"/>
    <lineage>
        <taxon>Bacteria</taxon>
        <taxon>Pseudomonadati</taxon>
        <taxon>Pseudomonadota</taxon>
        <taxon>Gammaproteobacteria</taxon>
        <taxon>Thiotrichales</taxon>
        <taxon>Thiotrichaceae</taxon>
        <taxon>Thiothrix</taxon>
    </lineage>
</organism>
<sequence>MSLQKPRKPKAPTTMVSAPAGDRLCRLTEVMAIVGLKKSTIYKAIRDGRFPKQAETHTAISQWRYSDLQAYVKGDYKPIHATVLTLVNKASGVNHG</sequence>
<evidence type="ECO:0000313" key="1">
    <source>
        <dbReference type="EMBL" id="UJS26049.1"/>
    </source>
</evidence>
<name>A0ABY3T5R0_9GAMM</name>
<accession>A0ABY3T5R0</accession>
<evidence type="ECO:0000313" key="2">
    <source>
        <dbReference type="Proteomes" id="UP001054801"/>
    </source>
</evidence>
<protein>
    <submittedName>
        <fullName evidence="1">AlpA family phage regulatory protein</fullName>
    </submittedName>
</protein>
<dbReference type="Gene3D" id="1.10.238.160">
    <property type="match status" value="1"/>
</dbReference>
<dbReference type="EMBL" id="CP091244">
    <property type="protein sequence ID" value="UJS26049.1"/>
    <property type="molecule type" value="Genomic_DNA"/>
</dbReference>
<dbReference type="Proteomes" id="UP001054801">
    <property type="component" value="Chromosome"/>
</dbReference>
<gene>
    <name evidence="1" type="ORF">L2Y54_08420</name>
</gene>
<dbReference type="Pfam" id="PF05930">
    <property type="entry name" value="Phage_AlpA"/>
    <property type="match status" value="1"/>
</dbReference>
<keyword evidence="2" id="KW-1185">Reference proteome</keyword>
<dbReference type="RefSeq" id="WP_236501385.1">
    <property type="nucleotide sequence ID" value="NZ_CP091244.1"/>
</dbReference>